<feature type="compositionally biased region" description="Polar residues" evidence="1">
    <location>
        <begin position="49"/>
        <end position="61"/>
    </location>
</feature>
<feature type="region of interest" description="Disordered" evidence="1">
    <location>
        <begin position="49"/>
        <end position="75"/>
    </location>
</feature>
<proteinExistence type="predicted"/>
<organism evidence="2">
    <name type="scientific">Alsobacter sp. KACC 23698</name>
    <dbReference type="NCBI Taxonomy" id="3149229"/>
    <lineage>
        <taxon>Bacteria</taxon>
        <taxon>Pseudomonadati</taxon>
        <taxon>Pseudomonadota</taxon>
        <taxon>Alphaproteobacteria</taxon>
        <taxon>Hyphomicrobiales</taxon>
        <taxon>Alsobacteraceae</taxon>
        <taxon>Alsobacter</taxon>
    </lineage>
</organism>
<dbReference type="RefSeq" id="WP_406857914.1">
    <property type="nucleotide sequence ID" value="NZ_CP157484.1"/>
</dbReference>
<dbReference type="EMBL" id="CP157484">
    <property type="protein sequence ID" value="XBO41062.1"/>
    <property type="molecule type" value="Genomic_DNA"/>
</dbReference>
<gene>
    <name evidence="2" type="ORF">ABEG18_09960</name>
</gene>
<evidence type="ECO:0000313" key="2">
    <source>
        <dbReference type="EMBL" id="XBO41062.1"/>
    </source>
</evidence>
<evidence type="ECO:0000256" key="1">
    <source>
        <dbReference type="SAM" id="MobiDB-lite"/>
    </source>
</evidence>
<evidence type="ECO:0008006" key="3">
    <source>
        <dbReference type="Google" id="ProtNLM"/>
    </source>
</evidence>
<sequence length="75" mass="8387">MTTELRDRPAAGTRYYVHYLERLAGEPHYSRATARDFASAQEANAYATTLATESKPLVTTSPEPPDMDQDDHDQS</sequence>
<reference evidence="2" key="1">
    <citation type="submission" date="2024-05" db="EMBL/GenBank/DDBJ databases">
        <authorList>
            <person name="Kim S."/>
            <person name="Heo J."/>
            <person name="Choi H."/>
            <person name="Choi Y."/>
            <person name="Kwon S.-W."/>
            <person name="Kim Y."/>
        </authorList>
    </citation>
    <scope>NUCLEOTIDE SEQUENCE</scope>
    <source>
        <strain evidence="2">KACC 23698</strain>
    </source>
</reference>
<feature type="compositionally biased region" description="Acidic residues" evidence="1">
    <location>
        <begin position="65"/>
        <end position="75"/>
    </location>
</feature>
<protein>
    <recommendedName>
        <fullName evidence="3">DUF2188 domain-containing protein</fullName>
    </recommendedName>
</protein>
<name>A0AAU7JKZ0_9HYPH</name>
<dbReference type="AlphaFoldDB" id="A0AAU7JKZ0"/>
<accession>A0AAU7JKZ0</accession>